<comment type="caution">
    <text evidence="2">The sequence shown here is derived from an EMBL/GenBank/DDBJ whole genome shotgun (WGS) entry which is preliminary data.</text>
</comment>
<dbReference type="PANTHER" id="PTHR32182:SF22">
    <property type="entry name" value="ATP-DEPENDENT ENDONUCLEASE, OLD FAMILY-RELATED"/>
    <property type="match status" value="1"/>
</dbReference>
<dbReference type="EMBL" id="LVVL01000017">
    <property type="protein sequence ID" value="OAN10364.1"/>
    <property type="molecule type" value="Genomic_DNA"/>
</dbReference>
<dbReference type="Gene3D" id="3.40.50.300">
    <property type="entry name" value="P-loop containing nucleotide triphosphate hydrolases"/>
    <property type="match status" value="1"/>
</dbReference>
<dbReference type="Pfam" id="PF13166">
    <property type="entry name" value="AAA_13"/>
    <property type="match status" value="1"/>
</dbReference>
<accession>A0ABX2V5H3</accession>
<evidence type="ECO:0000313" key="2">
    <source>
        <dbReference type="EMBL" id="OAN10364.1"/>
    </source>
</evidence>
<dbReference type="RefSeq" id="WP_028107233.1">
    <property type="nucleotide sequence ID" value="NZ_LVVL01000017.1"/>
</dbReference>
<gene>
    <name evidence="2" type="ORF">A3783_13525</name>
</gene>
<dbReference type="InterPro" id="IPR026866">
    <property type="entry name" value="CR006_AAA"/>
</dbReference>
<name>A0ABX2V5H3_9BACL</name>
<proteinExistence type="predicted"/>
<organism evidence="2 3">
    <name type="scientific">Exiguobacterium undae</name>
    <dbReference type="NCBI Taxonomy" id="169177"/>
    <lineage>
        <taxon>Bacteria</taxon>
        <taxon>Bacillati</taxon>
        <taxon>Bacillota</taxon>
        <taxon>Bacilli</taxon>
        <taxon>Bacillales</taxon>
        <taxon>Bacillales Family XII. Incertae Sedis</taxon>
        <taxon>Exiguobacterium</taxon>
    </lineage>
</organism>
<dbReference type="Proteomes" id="UP000078447">
    <property type="component" value="Unassembled WGS sequence"/>
</dbReference>
<dbReference type="PANTHER" id="PTHR32182">
    <property type="entry name" value="DNA REPLICATION AND REPAIR PROTEIN RECF"/>
    <property type="match status" value="1"/>
</dbReference>
<evidence type="ECO:0000259" key="1">
    <source>
        <dbReference type="Pfam" id="PF13166"/>
    </source>
</evidence>
<reference evidence="2 3" key="1">
    <citation type="submission" date="2016-03" db="EMBL/GenBank/DDBJ databases">
        <authorList>
            <person name="Cho S.-Y."/>
            <person name="Lim S."/>
            <person name="Kim H."/>
            <person name="Soh E.H."/>
            <person name="Moon J.S."/>
        </authorList>
    </citation>
    <scope>NUCLEOTIDE SEQUENCE [LARGE SCALE GENOMIC DNA]</scope>
    <source>
        <strain evidence="2 3">KCTC 3810</strain>
    </source>
</reference>
<protein>
    <recommendedName>
        <fullName evidence="1">Protein CR006 P-loop domain-containing protein</fullName>
    </recommendedName>
</protein>
<dbReference type="SUPFAM" id="SSF52540">
    <property type="entry name" value="P-loop containing nucleoside triphosphate hydrolases"/>
    <property type="match status" value="1"/>
</dbReference>
<dbReference type="InterPro" id="IPR027417">
    <property type="entry name" value="P-loop_NTPase"/>
</dbReference>
<evidence type="ECO:0000313" key="3">
    <source>
        <dbReference type="Proteomes" id="UP000078447"/>
    </source>
</evidence>
<feature type="domain" description="Protein CR006 P-loop" evidence="1">
    <location>
        <begin position="251"/>
        <end position="708"/>
    </location>
</feature>
<keyword evidence="3" id="KW-1185">Reference proteome</keyword>
<sequence length="853" mass="99180">MKTAVHFLSEWAEGEAWKVYILNKVLAKSKTDSEQLLKDVLYLMKSREIPDKVSDVDRNDMEKQVLTIDEISSPRNINALSSDINFSLGKKLNVFYGENGSGKSSYVRMFRKFADNYFTSEKDLTIIPNVYMEQLTKKTMEQVVETTYSLGEQKKKEIVNINQRHNVLCKINIFDTDSIVPLINNDLSFSILPKGFENFQITSNLLDILRIETLKAINHMNESRDKIFIDSSHNFIREDIENILGNVKTTGKLKSYLESNYPKSDEYDEVIKEIDFQINELESSNPIDKIKILNAQKTKLFTIVKSIENLSVLLNQENLKKVNKLIVDFENKLIEEHKFNLSFKKRVSFLEVVNNEWLEFIKAGKHYFDSINKKQINLNEPCIFCSTPLNSTSATLIDSYMKQISNSNRETLNSIEKEIQNHDITNMIKLLVKEEEALFESEKFIEKIKSTMQLLNRNIDIFNTNLKAKKTIGAEVILDVTDVIETINTEFDALNNRIENLSKSKDETGKLIVSLKNSKLSVQKNEKLHTLTEQLEKWIFLQEEIERYKKIKGKFSTNTLTNKQAEAFKIIVQEEYIKTFEDFSKDLKVPNVDLKLIPKKGETLRKKFVASEKYKVTQIMSEGEQKAIAMVEFATDLTMRNDFNTILFDDPVTSLDYKRTESIVNLIYKLSKDRQILVFTHNIMFYYMLYNISEKTTNKENKFFKVDELDKMNKGLVSESFNGKLENLSGITKRLKDQKQSINSKKCYGDELEQLLKKAYSDIRTWCELIVEEGFLKKIIRRHEPNIMFSKVKDINGSFVNELEQVSDLFEKSCRWMAGHSQSVESQNSSASKESFNEDMEYILKISEQYKSN</sequence>